<dbReference type="RefSeq" id="WP_144009350.1">
    <property type="nucleotide sequence ID" value="NZ_FWYB01000001.1"/>
</dbReference>
<name>A0A1W1ZYZ5_9SPHI</name>
<dbReference type="STRING" id="475255.SAMN04488101_101181"/>
<dbReference type="EMBL" id="FWYB01000001">
    <property type="protein sequence ID" value="SMC53665.1"/>
    <property type="molecule type" value="Genomic_DNA"/>
</dbReference>
<proteinExistence type="predicted"/>
<reference evidence="2 3" key="1">
    <citation type="submission" date="2017-04" db="EMBL/GenBank/DDBJ databases">
        <authorList>
            <person name="Afonso C.L."/>
            <person name="Miller P.J."/>
            <person name="Scott M.A."/>
            <person name="Spackman E."/>
            <person name="Goraichik I."/>
            <person name="Dimitrov K.M."/>
            <person name="Suarez D.L."/>
            <person name="Swayne D.E."/>
        </authorList>
    </citation>
    <scope>NUCLEOTIDE SEQUENCE [LARGE SCALE GENOMIC DNA]</scope>
    <source>
        <strain evidence="2 3">DSM 19625</strain>
    </source>
</reference>
<dbReference type="AlphaFoldDB" id="A0A1W1ZYZ5"/>
<dbReference type="InterPro" id="IPR036514">
    <property type="entry name" value="SGNH_hydro_sf"/>
</dbReference>
<dbReference type="Gene3D" id="3.40.50.1110">
    <property type="entry name" value="SGNH hydrolase"/>
    <property type="match status" value="1"/>
</dbReference>
<dbReference type="GO" id="GO:0016788">
    <property type="term" value="F:hydrolase activity, acting on ester bonds"/>
    <property type="evidence" value="ECO:0007669"/>
    <property type="project" value="UniProtKB-ARBA"/>
</dbReference>
<dbReference type="PANTHER" id="PTHR34407">
    <property type="entry name" value="EXPRESSED PROTEIN"/>
    <property type="match status" value="1"/>
</dbReference>
<dbReference type="SUPFAM" id="SSF52266">
    <property type="entry name" value="SGNH hydrolase"/>
    <property type="match status" value="1"/>
</dbReference>
<dbReference type="Proteomes" id="UP000192678">
    <property type="component" value="Unassembled WGS sequence"/>
</dbReference>
<keyword evidence="1" id="KW-0472">Membrane</keyword>
<accession>A0A1W1ZYZ5</accession>
<protein>
    <submittedName>
        <fullName evidence="2">Lysophospholipase L1</fullName>
    </submittedName>
</protein>
<dbReference type="OrthoDB" id="9796689at2"/>
<evidence type="ECO:0000313" key="2">
    <source>
        <dbReference type="EMBL" id="SMC53665.1"/>
    </source>
</evidence>
<feature type="transmembrane region" description="Helical" evidence="1">
    <location>
        <begin position="7"/>
        <end position="28"/>
    </location>
</feature>
<evidence type="ECO:0000313" key="3">
    <source>
        <dbReference type="Proteomes" id="UP000192678"/>
    </source>
</evidence>
<keyword evidence="1" id="KW-0812">Transmembrane</keyword>
<gene>
    <name evidence="2" type="ORF">SAMN04488101_101181</name>
</gene>
<dbReference type="PANTHER" id="PTHR34407:SF1">
    <property type="entry name" value="SGNH HYDROLASE-TYPE ESTERASE DOMAIN-CONTAINING PROTEIN"/>
    <property type="match status" value="1"/>
</dbReference>
<dbReference type="CDD" id="cd00229">
    <property type="entry name" value="SGNH_hydrolase"/>
    <property type="match status" value="1"/>
</dbReference>
<evidence type="ECO:0000256" key="1">
    <source>
        <dbReference type="SAM" id="Phobius"/>
    </source>
</evidence>
<keyword evidence="3" id="KW-1185">Reference proteome</keyword>
<sequence>MKLKSKFVSVFGFMFMMSALVCNLTAMAQNNMEKETLERERLIAASQTGAMPLFFDPAKPDVPTISPGNFNNNQECYLRGGLPNFFNKAKNKQDLVVGYIGGSITRGSNLYRMQSAKFIQNMLPGVKLKFINAGISGTGTDLGACRIQEQVLQYKPDLIFIEFAVNNAFPDGMEGMIRQIWKANPVTDIFMIYTIFNGQTQIYASGKTPLNIIGLEKIADHYQIPSVHMGLEASLLERDQKLLWKAPVGTETDKIIFSNDGTHPIVAGGNLYAQSIARSLLKMKDHAKEMKHLLPQPLLANNWEDAKMLAPLEVVKFSKGWTSIDPKTLREFKQFSDWFPYVMKAEEPGESFTFKFNGSMIGFFDIGGSEVGQLILEIDGKQTSFQKQKGTLALKANQVTNSSDPINRFNSFCNNRYRGQAEFIELPAGVHTVKFSISPNLADKKAILGPNQLEDITNNPDKYDKTAIYIGKILIRGALIN</sequence>
<organism evidence="2 3">
    <name type="scientific">Pedobacter nyackensis</name>
    <dbReference type="NCBI Taxonomy" id="475255"/>
    <lineage>
        <taxon>Bacteria</taxon>
        <taxon>Pseudomonadati</taxon>
        <taxon>Bacteroidota</taxon>
        <taxon>Sphingobacteriia</taxon>
        <taxon>Sphingobacteriales</taxon>
        <taxon>Sphingobacteriaceae</taxon>
        <taxon>Pedobacter</taxon>
    </lineage>
</organism>
<keyword evidence="1" id="KW-1133">Transmembrane helix</keyword>